<dbReference type="EMBL" id="BAABEO010000005">
    <property type="protein sequence ID" value="GAA3667797.1"/>
    <property type="molecule type" value="Genomic_DNA"/>
</dbReference>
<reference evidence="4" key="1">
    <citation type="journal article" date="2019" name="Int. J. Syst. Evol. Microbiol.">
        <title>The Global Catalogue of Microorganisms (GCM) 10K type strain sequencing project: providing services to taxonomists for standard genome sequencing and annotation.</title>
        <authorList>
            <consortium name="The Broad Institute Genomics Platform"/>
            <consortium name="The Broad Institute Genome Sequencing Center for Infectious Disease"/>
            <person name="Wu L."/>
            <person name="Ma J."/>
        </authorList>
    </citation>
    <scope>NUCLEOTIDE SEQUENCE [LARGE SCALE GENOMIC DNA]</scope>
    <source>
        <strain evidence="4">JCM 30742</strain>
    </source>
</reference>
<evidence type="ECO:0000313" key="3">
    <source>
        <dbReference type="EMBL" id="GAA3667797.1"/>
    </source>
</evidence>
<organism evidence="3 4">
    <name type="scientific">Arthrobacter ginkgonis</name>
    <dbReference type="NCBI Taxonomy" id="1630594"/>
    <lineage>
        <taxon>Bacteria</taxon>
        <taxon>Bacillati</taxon>
        <taxon>Actinomycetota</taxon>
        <taxon>Actinomycetes</taxon>
        <taxon>Micrococcales</taxon>
        <taxon>Micrococcaceae</taxon>
        <taxon>Arthrobacter</taxon>
    </lineage>
</organism>
<evidence type="ECO:0008006" key="5">
    <source>
        <dbReference type="Google" id="ProtNLM"/>
    </source>
</evidence>
<comment type="caution">
    <text evidence="3">The sequence shown here is derived from an EMBL/GenBank/DDBJ whole genome shotgun (WGS) entry which is preliminary data.</text>
</comment>
<protein>
    <recommendedName>
        <fullName evidence="5">Major facilitator superfamily (MFS) profile domain-containing protein</fullName>
    </recommendedName>
</protein>
<accession>A0ABP7BT20</accession>
<evidence type="ECO:0000256" key="2">
    <source>
        <dbReference type="SAM" id="Phobius"/>
    </source>
</evidence>
<feature type="transmembrane region" description="Helical" evidence="2">
    <location>
        <begin position="57"/>
        <end position="79"/>
    </location>
</feature>
<keyword evidence="2" id="KW-0472">Membrane</keyword>
<feature type="transmembrane region" description="Helical" evidence="2">
    <location>
        <begin position="20"/>
        <end position="37"/>
    </location>
</feature>
<dbReference type="Proteomes" id="UP001500752">
    <property type="component" value="Unassembled WGS sequence"/>
</dbReference>
<dbReference type="SUPFAM" id="SSF103473">
    <property type="entry name" value="MFS general substrate transporter"/>
    <property type="match status" value="1"/>
</dbReference>
<proteinExistence type="predicted"/>
<name>A0ABP7BT20_9MICC</name>
<keyword evidence="2" id="KW-1133">Transmembrane helix</keyword>
<dbReference type="Gene3D" id="1.20.1250.20">
    <property type="entry name" value="MFS general substrate transporter like domains"/>
    <property type="match status" value="1"/>
</dbReference>
<keyword evidence="2" id="KW-0812">Transmembrane</keyword>
<evidence type="ECO:0000256" key="1">
    <source>
        <dbReference type="SAM" id="MobiDB-lite"/>
    </source>
</evidence>
<dbReference type="InterPro" id="IPR036259">
    <property type="entry name" value="MFS_trans_sf"/>
</dbReference>
<gene>
    <name evidence="3" type="ORF">GCM10023081_03030</name>
</gene>
<evidence type="ECO:0000313" key="4">
    <source>
        <dbReference type="Proteomes" id="UP001500752"/>
    </source>
</evidence>
<keyword evidence="4" id="KW-1185">Reference proteome</keyword>
<feature type="region of interest" description="Disordered" evidence="1">
    <location>
        <begin position="90"/>
        <end position="114"/>
    </location>
</feature>
<sequence length="160" mass="17269">MHSNAANRLDRLPISRLRKITLVAVSFAYFFEFADINSFATTVPKLVSLWGVTINQIAYVTSLSFIGMFLGSLVASWLADRWGRSNRPATAGHHPLDLPGRSHAPSGKPRKLLADPPAARLRTPTAGPGHPLKQAASHIAAIKVGVREARSSLTAFGHDP</sequence>